<comment type="similarity">
    <text evidence="1">Belongs to the DinB family.</text>
</comment>
<reference evidence="4" key="1">
    <citation type="journal article" date="2019" name="Int. J. Syst. Evol. Microbiol.">
        <title>The Global Catalogue of Microorganisms (GCM) 10K type strain sequencing project: providing services to taxonomists for standard genome sequencing and annotation.</title>
        <authorList>
            <consortium name="The Broad Institute Genomics Platform"/>
            <consortium name="The Broad Institute Genome Sequencing Center for Infectious Disease"/>
            <person name="Wu L."/>
            <person name="Ma J."/>
        </authorList>
    </citation>
    <scope>NUCLEOTIDE SEQUENCE [LARGE SCALE GENOMIC DNA]</scope>
    <source>
        <strain evidence="4">CCUG 61889</strain>
    </source>
</reference>
<dbReference type="EMBL" id="JBHRZT010000052">
    <property type="protein sequence ID" value="MFC3884313.1"/>
    <property type="molecule type" value="Genomic_DNA"/>
</dbReference>
<evidence type="ECO:0000313" key="4">
    <source>
        <dbReference type="Proteomes" id="UP001595752"/>
    </source>
</evidence>
<dbReference type="RefSeq" id="WP_377915642.1">
    <property type="nucleotide sequence ID" value="NZ_JBHRZT010000052.1"/>
</dbReference>
<gene>
    <name evidence="3" type="ORF">ACFOU2_12725</name>
</gene>
<dbReference type="PANTHER" id="PTHR37302">
    <property type="entry name" value="SLR1116 PROTEIN"/>
    <property type="match status" value="1"/>
</dbReference>
<dbReference type="Pfam" id="PF05163">
    <property type="entry name" value="DinB"/>
    <property type="match status" value="1"/>
</dbReference>
<name>A0ABV8B209_9BACI</name>
<organism evidence="3 4">
    <name type="scientific">Bacillus songklensis</name>
    <dbReference type="NCBI Taxonomy" id="1069116"/>
    <lineage>
        <taxon>Bacteria</taxon>
        <taxon>Bacillati</taxon>
        <taxon>Bacillota</taxon>
        <taxon>Bacilli</taxon>
        <taxon>Bacillales</taxon>
        <taxon>Bacillaceae</taxon>
        <taxon>Bacillus</taxon>
    </lineage>
</organism>
<comment type="caution">
    <text evidence="3">The sequence shown here is derived from an EMBL/GenBank/DDBJ whole genome shotgun (WGS) entry which is preliminary data.</text>
</comment>
<protein>
    <submittedName>
        <fullName evidence="3">DinB family protein</fullName>
    </submittedName>
</protein>
<dbReference type="Proteomes" id="UP001595752">
    <property type="component" value="Unassembled WGS sequence"/>
</dbReference>
<keyword evidence="2" id="KW-0479">Metal-binding</keyword>
<evidence type="ECO:0000313" key="3">
    <source>
        <dbReference type="EMBL" id="MFC3884313.1"/>
    </source>
</evidence>
<dbReference type="Gene3D" id="1.20.120.450">
    <property type="entry name" value="dinb family like domain"/>
    <property type="match status" value="1"/>
</dbReference>
<sequence length="157" mass="18735">MTERMLHLFAYHQWGNLELVHHIGNLPQDVYQANIQSVFPSIKDTFSHMVAVDRLWFERIKGNREAVQEEKPMNTAEAIGDEMKKLYQEMRTYLQTIDHNYVVSYSNSRKEMFQNNVMDLIHHLVNHGTYHRGNITAMLHQQGYRSVSTDYIYYLRR</sequence>
<keyword evidence="4" id="KW-1185">Reference proteome</keyword>
<evidence type="ECO:0000256" key="1">
    <source>
        <dbReference type="ARBA" id="ARBA00008635"/>
    </source>
</evidence>
<dbReference type="PANTHER" id="PTHR37302:SF1">
    <property type="entry name" value="PROTEIN DINB"/>
    <property type="match status" value="1"/>
</dbReference>
<proteinExistence type="inferred from homology"/>
<evidence type="ECO:0000256" key="2">
    <source>
        <dbReference type="ARBA" id="ARBA00022723"/>
    </source>
</evidence>
<dbReference type="InterPro" id="IPR007837">
    <property type="entry name" value="DinB"/>
</dbReference>
<dbReference type="InterPro" id="IPR034660">
    <property type="entry name" value="DinB/YfiT-like"/>
</dbReference>
<dbReference type="SUPFAM" id="SSF109854">
    <property type="entry name" value="DinB/YfiT-like putative metalloenzymes"/>
    <property type="match status" value="1"/>
</dbReference>
<accession>A0ABV8B209</accession>